<dbReference type="Proteomes" id="UP001055879">
    <property type="component" value="Linkage Group LG13"/>
</dbReference>
<name>A0ACB8Y7M4_ARCLA</name>
<gene>
    <name evidence="1" type="ORF">L6452_35641</name>
</gene>
<evidence type="ECO:0000313" key="2">
    <source>
        <dbReference type="Proteomes" id="UP001055879"/>
    </source>
</evidence>
<reference evidence="2" key="1">
    <citation type="journal article" date="2022" name="Mol. Ecol. Resour.">
        <title>The genomes of chicory, endive, great burdock and yacon provide insights into Asteraceae palaeo-polyploidization history and plant inulin production.</title>
        <authorList>
            <person name="Fan W."/>
            <person name="Wang S."/>
            <person name="Wang H."/>
            <person name="Wang A."/>
            <person name="Jiang F."/>
            <person name="Liu H."/>
            <person name="Zhao H."/>
            <person name="Xu D."/>
            <person name="Zhang Y."/>
        </authorList>
    </citation>
    <scope>NUCLEOTIDE SEQUENCE [LARGE SCALE GENOMIC DNA]</scope>
    <source>
        <strain evidence="2">cv. Niubang</strain>
    </source>
</reference>
<sequence>MAEEFEESEVVFTGNNDYEFEFDDRCFKCSVDSDSEESRRAKRKKVEKKISTKKAKAMNIPEIYSLFHVIEPSLFEYDEEDDEEDGGEIVPPHVMVLRRRVAEKMAFSVCTGIGRTLKGRDLSEVRNCVLRMTGFLET</sequence>
<comment type="caution">
    <text evidence="1">The sequence shown here is derived from an EMBL/GenBank/DDBJ whole genome shotgun (WGS) entry which is preliminary data.</text>
</comment>
<dbReference type="EMBL" id="CM042059">
    <property type="protein sequence ID" value="KAI3680864.1"/>
    <property type="molecule type" value="Genomic_DNA"/>
</dbReference>
<accession>A0ACB8Y7M4</accession>
<proteinExistence type="predicted"/>
<organism evidence="1 2">
    <name type="scientific">Arctium lappa</name>
    <name type="common">Greater burdock</name>
    <name type="synonym">Lappa major</name>
    <dbReference type="NCBI Taxonomy" id="4217"/>
    <lineage>
        <taxon>Eukaryota</taxon>
        <taxon>Viridiplantae</taxon>
        <taxon>Streptophyta</taxon>
        <taxon>Embryophyta</taxon>
        <taxon>Tracheophyta</taxon>
        <taxon>Spermatophyta</taxon>
        <taxon>Magnoliopsida</taxon>
        <taxon>eudicotyledons</taxon>
        <taxon>Gunneridae</taxon>
        <taxon>Pentapetalae</taxon>
        <taxon>asterids</taxon>
        <taxon>campanulids</taxon>
        <taxon>Asterales</taxon>
        <taxon>Asteraceae</taxon>
        <taxon>Carduoideae</taxon>
        <taxon>Cardueae</taxon>
        <taxon>Arctiinae</taxon>
        <taxon>Arctium</taxon>
    </lineage>
</organism>
<evidence type="ECO:0000313" key="1">
    <source>
        <dbReference type="EMBL" id="KAI3680864.1"/>
    </source>
</evidence>
<protein>
    <submittedName>
        <fullName evidence="1">Uncharacterized protein</fullName>
    </submittedName>
</protein>
<reference evidence="1 2" key="2">
    <citation type="journal article" date="2022" name="Mol. Ecol. Resour.">
        <title>The genomes of chicory, endive, great burdock and yacon provide insights into Asteraceae paleo-polyploidization history and plant inulin production.</title>
        <authorList>
            <person name="Fan W."/>
            <person name="Wang S."/>
            <person name="Wang H."/>
            <person name="Wang A."/>
            <person name="Jiang F."/>
            <person name="Liu H."/>
            <person name="Zhao H."/>
            <person name="Xu D."/>
            <person name="Zhang Y."/>
        </authorList>
    </citation>
    <scope>NUCLEOTIDE SEQUENCE [LARGE SCALE GENOMIC DNA]</scope>
    <source>
        <strain evidence="2">cv. Niubang</strain>
    </source>
</reference>
<keyword evidence="2" id="KW-1185">Reference proteome</keyword>